<dbReference type="InterPro" id="IPR001421">
    <property type="entry name" value="ATP8_metazoa"/>
</dbReference>
<proteinExistence type="inferred from homology"/>
<evidence type="ECO:0000256" key="4">
    <source>
        <dbReference type="ARBA" id="ARBA00022547"/>
    </source>
</evidence>
<evidence type="ECO:0000256" key="1">
    <source>
        <dbReference type="ARBA" id="ARBA00004304"/>
    </source>
</evidence>
<comment type="similarity">
    <text evidence="2 13">Belongs to the ATPase protein 8 family.</text>
</comment>
<evidence type="ECO:0000256" key="12">
    <source>
        <dbReference type="ARBA" id="ARBA00023310"/>
    </source>
</evidence>
<gene>
    <name evidence="15" type="primary">ATP8</name>
</gene>
<dbReference type="Pfam" id="PF00895">
    <property type="entry name" value="ATP-synt_8"/>
    <property type="match status" value="1"/>
</dbReference>
<keyword evidence="7 14" id="KW-1133">Transmembrane helix</keyword>
<sequence>MPQLDTSTWLIMILSTLTTLFIIMQPKILKHSCPSTPEPRTNTISVRPAPWQTKWTKIYSPLSVPPQC</sequence>
<dbReference type="GeneID" id="67281538"/>
<keyword evidence="8" id="KW-0007">Acetylation</keyword>
<evidence type="ECO:0000313" key="15">
    <source>
        <dbReference type="EMBL" id="QSH39846.1"/>
    </source>
</evidence>
<dbReference type="EMBL" id="MW006543">
    <property type="protein sequence ID" value="QSH39846.1"/>
    <property type="molecule type" value="Genomic_DNA"/>
</dbReference>
<dbReference type="CTD" id="4509"/>
<evidence type="ECO:0000256" key="3">
    <source>
        <dbReference type="ARBA" id="ARBA00022448"/>
    </source>
</evidence>
<dbReference type="PANTHER" id="PTHR13722">
    <property type="entry name" value="ATP SYNTHASE PROTEIN 8"/>
    <property type="match status" value="1"/>
</dbReference>
<feature type="transmembrane region" description="Helical" evidence="14">
    <location>
        <begin position="6"/>
        <end position="24"/>
    </location>
</feature>
<accession>A0A897Z420</accession>
<dbReference type="AlphaFoldDB" id="A0A897Z420"/>
<comment type="subcellular location">
    <subcellularLocation>
        <location evidence="1 13">Mitochondrion membrane</location>
        <topology evidence="1 13">Single-pass membrane protein</topology>
    </subcellularLocation>
</comment>
<dbReference type="GO" id="GO:0031966">
    <property type="term" value="C:mitochondrial membrane"/>
    <property type="evidence" value="ECO:0007669"/>
    <property type="project" value="UniProtKB-SubCell"/>
</dbReference>
<dbReference type="RefSeq" id="YP_010172280.1">
    <property type="nucleotide sequence ID" value="NC_057635.1"/>
</dbReference>
<dbReference type="GO" id="GO:0045259">
    <property type="term" value="C:proton-transporting ATP synthase complex"/>
    <property type="evidence" value="ECO:0007669"/>
    <property type="project" value="UniProtKB-KW"/>
</dbReference>
<evidence type="ECO:0000256" key="9">
    <source>
        <dbReference type="ARBA" id="ARBA00023065"/>
    </source>
</evidence>
<reference evidence="15" key="1">
    <citation type="submission" date="2020-09" db="EMBL/GenBank/DDBJ databases">
        <authorList>
            <person name="Zandberg J.D."/>
            <person name="Reeve W.G."/>
            <person name="Spencer P.B.S."/>
        </authorList>
    </citation>
    <scope>NUCLEOTIDE SEQUENCE</scope>
</reference>
<name>A0A897Z420_MACGG</name>
<keyword evidence="10 13" id="KW-0496">Mitochondrion</keyword>
<evidence type="ECO:0000256" key="2">
    <source>
        <dbReference type="ARBA" id="ARBA00008892"/>
    </source>
</evidence>
<keyword evidence="6 13" id="KW-0375">Hydrogen ion transport</keyword>
<evidence type="ECO:0000256" key="6">
    <source>
        <dbReference type="ARBA" id="ARBA00022781"/>
    </source>
</evidence>
<keyword evidence="4 13" id="KW-0138">CF(0)</keyword>
<evidence type="ECO:0000256" key="11">
    <source>
        <dbReference type="ARBA" id="ARBA00023136"/>
    </source>
</evidence>
<keyword evidence="12" id="KW-0066">ATP synthesis</keyword>
<evidence type="ECO:0000256" key="7">
    <source>
        <dbReference type="ARBA" id="ARBA00022989"/>
    </source>
</evidence>
<protein>
    <recommendedName>
        <fullName evidence="13">ATP synthase complex subunit 8</fullName>
    </recommendedName>
</protein>
<keyword evidence="11 14" id="KW-0472">Membrane</keyword>
<evidence type="ECO:0000256" key="5">
    <source>
        <dbReference type="ARBA" id="ARBA00022692"/>
    </source>
</evidence>
<dbReference type="PANTHER" id="PTHR13722:SF0">
    <property type="entry name" value="ATP SYNTHASE PROTEIN 8"/>
    <property type="match status" value="1"/>
</dbReference>
<evidence type="ECO:0000256" key="14">
    <source>
        <dbReference type="SAM" id="Phobius"/>
    </source>
</evidence>
<evidence type="ECO:0000256" key="13">
    <source>
        <dbReference type="RuleBase" id="RU003661"/>
    </source>
</evidence>
<keyword evidence="3 13" id="KW-0813">Transport</keyword>
<evidence type="ECO:0000256" key="10">
    <source>
        <dbReference type="ARBA" id="ARBA00023128"/>
    </source>
</evidence>
<keyword evidence="5 13" id="KW-0812">Transmembrane</keyword>
<dbReference type="InterPro" id="IPR039017">
    <property type="entry name" value="ATP8_mammal"/>
</dbReference>
<dbReference type="GO" id="GO:0015986">
    <property type="term" value="P:proton motive force-driven ATP synthesis"/>
    <property type="evidence" value="ECO:0007669"/>
    <property type="project" value="InterPro"/>
</dbReference>
<geneLocation type="mitochondrion" evidence="15"/>
<organism evidence="15">
    <name type="scientific">Macroderma gigas</name>
    <name type="common">Australian ghost bat</name>
    <dbReference type="NCBI Taxonomy" id="9411"/>
    <lineage>
        <taxon>Eukaryota</taxon>
        <taxon>Metazoa</taxon>
        <taxon>Chordata</taxon>
        <taxon>Craniata</taxon>
        <taxon>Vertebrata</taxon>
        <taxon>Euteleostomi</taxon>
        <taxon>Mammalia</taxon>
        <taxon>Eutheria</taxon>
        <taxon>Laurasiatheria</taxon>
        <taxon>Chiroptera</taxon>
        <taxon>Yinpterochiroptera</taxon>
        <taxon>Rhinolophoidea</taxon>
        <taxon>Megadermatidae</taxon>
        <taxon>Macroderma</taxon>
    </lineage>
</organism>
<dbReference type="GO" id="GO:0015078">
    <property type="term" value="F:proton transmembrane transporter activity"/>
    <property type="evidence" value="ECO:0007669"/>
    <property type="project" value="InterPro"/>
</dbReference>
<evidence type="ECO:0000256" key="8">
    <source>
        <dbReference type="ARBA" id="ARBA00022990"/>
    </source>
</evidence>
<keyword evidence="9 13" id="KW-0406">Ion transport</keyword>